<gene>
    <name evidence="2" type="ORF">AB1Y20_022147</name>
</gene>
<evidence type="ECO:0000313" key="2">
    <source>
        <dbReference type="EMBL" id="KAL1520571.1"/>
    </source>
</evidence>
<dbReference type="EMBL" id="JBGBPQ010000008">
    <property type="protein sequence ID" value="KAL1520571.1"/>
    <property type="molecule type" value="Genomic_DNA"/>
</dbReference>
<dbReference type="PROSITE" id="PS51184">
    <property type="entry name" value="JMJC"/>
    <property type="match status" value="1"/>
</dbReference>
<dbReference type="InterPro" id="IPR014710">
    <property type="entry name" value="RmlC-like_jellyroll"/>
</dbReference>
<proteinExistence type="predicted"/>
<evidence type="ECO:0000259" key="1">
    <source>
        <dbReference type="PROSITE" id="PS51184"/>
    </source>
</evidence>
<dbReference type="Gene3D" id="2.60.120.10">
    <property type="entry name" value="Jelly Rolls"/>
    <property type="match status" value="1"/>
</dbReference>
<dbReference type="InterPro" id="IPR003347">
    <property type="entry name" value="JmjC_dom"/>
</dbReference>
<dbReference type="AlphaFoldDB" id="A0AB34JGH3"/>
<feature type="domain" description="JmjC" evidence="1">
    <location>
        <begin position="1"/>
        <end position="82"/>
    </location>
</feature>
<organism evidence="2 3">
    <name type="scientific">Prymnesium parvum</name>
    <name type="common">Toxic golden alga</name>
    <dbReference type="NCBI Taxonomy" id="97485"/>
    <lineage>
        <taxon>Eukaryota</taxon>
        <taxon>Haptista</taxon>
        <taxon>Haptophyta</taxon>
        <taxon>Prymnesiophyceae</taxon>
        <taxon>Prymnesiales</taxon>
        <taxon>Prymnesiaceae</taxon>
        <taxon>Prymnesium</taxon>
    </lineage>
</organism>
<reference evidence="2 3" key="1">
    <citation type="journal article" date="2024" name="Science">
        <title>Giant polyketide synthase enzymes in the biosynthesis of giant marine polyether toxins.</title>
        <authorList>
            <person name="Fallon T.R."/>
            <person name="Shende V.V."/>
            <person name="Wierzbicki I.H."/>
            <person name="Pendleton A.L."/>
            <person name="Watervoot N.F."/>
            <person name="Auber R.P."/>
            <person name="Gonzalez D.J."/>
            <person name="Wisecaver J.H."/>
            <person name="Moore B.S."/>
        </authorList>
    </citation>
    <scope>NUCLEOTIDE SEQUENCE [LARGE SCALE GENOMIC DNA]</scope>
    <source>
        <strain evidence="2 3">12B1</strain>
    </source>
</reference>
<dbReference type="Pfam" id="PF13621">
    <property type="entry name" value="Cupin_8"/>
    <property type="match status" value="1"/>
</dbReference>
<evidence type="ECO:0000313" key="3">
    <source>
        <dbReference type="Proteomes" id="UP001515480"/>
    </source>
</evidence>
<dbReference type="SUPFAM" id="SSF51197">
    <property type="entry name" value="Clavaminate synthase-like"/>
    <property type="match status" value="1"/>
</dbReference>
<dbReference type="PANTHER" id="PTHR12461">
    <property type="entry name" value="HYPOXIA-INDUCIBLE FACTOR 1 ALPHA INHIBITOR-RELATED"/>
    <property type="match status" value="1"/>
</dbReference>
<keyword evidence="3" id="KW-1185">Reference proteome</keyword>
<name>A0AB34JGH3_PRYPA</name>
<comment type="caution">
    <text evidence="2">The sequence shown here is derived from an EMBL/GenBank/DDBJ whole genome shotgun (WGS) entry which is preliminary data.</text>
</comment>
<dbReference type="InterPro" id="IPR041667">
    <property type="entry name" value="Cupin_8"/>
</dbReference>
<dbReference type="Proteomes" id="UP001515480">
    <property type="component" value="Unassembled WGS sequence"/>
</dbReference>
<accession>A0AB34JGH3</accession>
<sequence>MDRKAQVDLTKTSAQQAAAFPRFAGARSCEVVLRAGEVLFLPAFWWHEVLTEDIPPNELCVSVNFWFDVDLEKKLSIPLRPAMRLELSRELEKLVGLVCGTRHTAAFLEALIQQQREVQSGICRVLPNEHPPLGVDSCDWGRLLDFVLWKAALLLGPHQVLPFLENLCSPDRFRTCEARR</sequence>
<dbReference type="PANTHER" id="PTHR12461:SF105">
    <property type="entry name" value="HYPOXIA-INDUCIBLE FACTOR 1-ALPHA INHIBITOR"/>
    <property type="match status" value="1"/>
</dbReference>
<protein>
    <recommendedName>
        <fullName evidence="1">JmjC domain-containing protein</fullName>
    </recommendedName>
</protein>